<proteinExistence type="predicted"/>
<evidence type="ECO:0000313" key="3">
    <source>
        <dbReference type="Proteomes" id="UP000326179"/>
    </source>
</evidence>
<sequence length="122" mass="12953">MVHTHDARLALGAARPPPDEGALDGVDEFPSTCCSGTAARPYEPAAVDHHATEGSSWRPSLSSDGTWTTRPAHAARHHGRRLPPGHGRRAGPALHGRIPVDSLKGDGDGHLFDLFLARDPYG</sequence>
<feature type="region of interest" description="Disordered" evidence="1">
    <location>
        <begin position="1"/>
        <end position="28"/>
    </location>
</feature>
<gene>
    <name evidence="2" type="ORF">GFH48_03840</name>
</gene>
<dbReference type="KEGG" id="sfy:GFH48_03840"/>
<evidence type="ECO:0000256" key="1">
    <source>
        <dbReference type="SAM" id="MobiDB-lite"/>
    </source>
</evidence>
<protein>
    <submittedName>
        <fullName evidence="2">Uncharacterized protein</fullName>
    </submittedName>
</protein>
<keyword evidence="3" id="KW-1185">Reference proteome</keyword>
<dbReference type="EMBL" id="CP045643">
    <property type="protein sequence ID" value="QFZ72508.1"/>
    <property type="molecule type" value="Genomic_DNA"/>
</dbReference>
<dbReference type="RefSeq" id="WP_153286877.1">
    <property type="nucleotide sequence ID" value="NZ_CP045643.1"/>
</dbReference>
<feature type="region of interest" description="Disordered" evidence="1">
    <location>
        <begin position="46"/>
        <end position="102"/>
    </location>
</feature>
<organism evidence="2 3">
    <name type="scientific">Streptomyces fagopyri</name>
    <dbReference type="NCBI Taxonomy" id="2662397"/>
    <lineage>
        <taxon>Bacteria</taxon>
        <taxon>Bacillati</taxon>
        <taxon>Actinomycetota</taxon>
        <taxon>Actinomycetes</taxon>
        <taxon>Kitasatosporales</taxon>
        <taxon>Streptomycetaceae</taxon>
        <taxon>Streptomyces</taxon>
    </lineage>
</organism>
<dbReference type="AlphaFoldDB" id="A0A5Q0L6L1"/>
<feature type="compositionally biased region" description="Polar residues" evidence="1">
    <location>
        <begin position="53"/>
        <end position="69"/>
    </location>
</feature>
<accession>A0A5Q0L6L1</accession>
<evidence type="ECO:0000313" key="2">
    <source>
        <dbReference type="EMBL" id="QFZ72508.1"/>
    </source>
</evidence>
<feature type="compositionally biased region" description="Basic residues" evidence="1">
    <location>
        <begin position="73"/>
        <end position="89"/>
    </location>
</feature>
<dbReference type="Proteomes" id="UP000326179">
    <property type="component" value="Chromosome"/>
</dbReference>
<reference evidence="2 3" key="1">
    <citation type="submission" date="2019-10" db="EMBL/GenBank/DDBJ databases">
        <title>A novel species.</title>
        <authorList>
            <person name="Gao J."/>
        </authorList>
    </citation>
    <scope>NUCLEOTIDE SEQUENCE [LARGE SCALE GENOMIC DNA]</scope>
    <source>
        <strain evidence="2 3">QMT-28</strain>
    </source>
</reference>
<name>A0A5Q0L6L1_9ACTN</name>